<dbReference type="Proteomes" id="UP000073492">
    <property type="component" value="Unassembled WGS sequence"/>
</dbReference>
<name>A0A139IQK5_9PEZI</name>
<keyword evidence="3" id="KW-1185">Reference proteome</keyword>
<gene>
    <name evidence="2" type="ORF">AC579_4743</name>
</gene>
<sequence>MESMGLDEKHANLRFNTVGGPLLSIPKFSSHTRHVLVKARPATLCFIDTIARQRNQIWVEYRPTRYPAASTLPALYPKGLSIDDLIPVEIGKDGLGHSDTAVPYLRAGQSEPSS</sequence>
<dbReference type="OrthoDB" id="2549237at2759"/>
<accession>A0A139IQK5</accession>
<evidence type="ECO:0000256" key="1">
    <source>
        <dbReference type="SAM" id="MobiDB-lite"/>
    </source>
</evidence>
<comment type="caution">
    <text evidence="2">The sequence shown here is derived from an EMBL/GenBank/DDBJ whole genome shotgun (WGS) entry which is preliminary data.</text>
</comment>
<proteinExistence type="predicted"/>
<evidence type="ECO:0000313" key="2">
    <source>
        <dbReference type="EMBL" id="KXT16880.1"/>
    </source>
</evidence>
<organism evidence="2 3">
    <name type="scientific">Pseudocercospora musae</name>
    <dbReference type="NCBI Taxonomy" id="113226"/>
    <lineage>
        <taxon>Eukaryota</taxon>
        <taxon>Fungi</taxon>
        <taxon>Dikarya</taxon>
        <taxon>Ascomycota</taxon>
        <taxon>Pezizomycotina</taxon>
        <taxon>Dothideomycetes</taxon>
        <taxon>Dothideomycetidae</taxon>
        <taxon>Mycosphaerellales</taxon>
        <taxon>Mycosphaerellaceae</taxon>
        <taxon>Pseudocercospora</taxon>
    </lineage>
</organism>
<evidence type="ECO:0000313" key="3">
    <source>
        <dbReference type="Proteomes" id="UP000073492"/>
    </source>
</evidence>
<reference evidence="2 3" key="1">
    <citation type="submission" date="2015-07" db="EMBL/GenBank/DDBJ databases">
        <title>Comparative genomics of the Sigatoka disease complex on banana suggests a link between parallel evolutionary changes in Pseudocercospora fijiensis and Pseudocercospora eumusae and increased virulence on the banana host.</title>
        <authorList>
            <person name="Chang T.-C."/>
            <person name="Salvucci A."/>
            <person name="Crous P.W."/>
            <person name="Stergiopoulos I."/>
        </authorList>
    </citation>
    <scope>NUCLEOTIDE SEQUENCE [LARGE SCALE GENOMIC DNA]</scope>
    <source>
        <strain evidence="2 3">CBS 116634</strain>
    </source>
</reference>
<feature type="region of interest" description="Disordered" evidence="1">
    <location>
        <begin position="95"/>
        <end position="114"/>
    </location>
</feature>
<dbReference type="STRING" id="113226.A0A139IQK5"/>
<protein>
    <submittedName>
        <fullName evidence="2">Uncharacterized protein</fullName>
    </submittedName>
</protein>
<dbReference type="AlphaFoldDB" id="A0A139IQK5"/>
<dbReference type="EMBL" id="LFZO01000028">
    <property type="protein sequence ID" value="KXT16880.1"/>
    <property type="molecule type" value="Genomic_DNA"/>
</dbReference>